<dbReference type="InterPro" id="IPR035890">
    <property type="entry name" value="Anti-sigma-28_factor_FlgM_sf"/>
</dbReference>
<evidence type="ECO:0000259" key="2">
    <source>
        <dbReference type="Pfam" id="PF04316"/>
    </source>
</evidence>
<accession>A0ABW1VLS5</accession>
<protein>
    <submittedName>
        <fullName evidence="3">Flagellar biosynthesis anti-sigma factor FlgM</fullName>
    </submittedName>
</protein>
<gene>
    <name evidence="3" type="ORF">ACFP73_07110</name>
</gene>
<keyword evidence="3" id="KW-0969">Cilium</keyword>
<reference evidence="4" key="1">
    <citation type="journal article" date="2019" name="Int. J. Syst. Evol. Microbiol.">
        <title>The Global Catalogue of Microorganisms (GCM) 10K type strain sequencing project: providing services to taxonomists for standard genome sequencing and annotation.</title>
        <authorList>
            <consortium name="The Broad Institute Genomics Platform"/>
            <consortium name="The Broad Institute Genome Sequencing Center for Infectious Disease"/>
            <person name="Wu L."/>
            <person name="Ma J."/>
        </authorList>
    </citation>
    <scope>NUCLEOTIDE SEQUENCE [LARGE SCALE GENOMIC DNA]</scope>
    <source>
        <strain evidence="4">CGMCC 4.1530</strain>
    </source>
</reference>
<name>A0ABW1VLS5_9GAMM</name>
<evidence type="ECO:0000313" key="3">
    <source>
        <dbReference type="EMBL" id="MFC6361866.1"/>
    </source>
</evidence>
<proteinExistence type="predicted"/>
<dbReference type="SUPFAM" id="SSF101498">
    <property type="entry name" value="Anti-sigma factor FlgM"/>
    <property type="match status" value="1"/>
</dbReference>
<dbReference type="Pfam" id="PF04316">
    <property type="entry name" value="FlgM"/>
    <property type="match status" value="1"/>
</dbReference>
<feature type="domain" description="Anti-sigma-28 factor FlgM C-terminal" evidence="2">
    <location>
        <begin position="27"/>
        <end position="87"/>
    </location>
</feature>
<sequence>MSIDKTRVSGLIPQAEQQPSAGIRLQDKLSLSGTAAPAARVNLSRVPQLLHNTSQGDIRQSKVNDLRQAIADGHYHTDSRIIANGIADSLRVEHDDAD</sequence>
<dbReference type="EMBL" id="JBHSUC010000006">
    <property type="protein sequence ID" value="MFC6361866.1"/>
    <property type="molecule type" value="Genomic_DNA"/>
</dbReference>
<keyword evidence="3" id="KW-0966">Cell projection</keyword>
<evidence type="ECO:0000313" key="4">
    <source>
        <dbReference type="Proteomes" id="UP001596215"/>
    </source>
</evidence>
<dbReference type="Proteomes" id="UP001596215">
    <property type="component" value="Unassembled WGS sequence"/>
</dbReference>
<keyword evidence="3" id="KW-0282">Flagellum</keyword>
<dbReference type="InterPro" id="IPR031316">
    <property type="entry name" value="FlgM_C"/>
</dbReference>
<keyword evidence="4" id="KW-1185">Reference proteome</keyword>
<organism evidence="3 4">
    <name type="scientific">Tatumella punctata</name>
    <dbReference type="NCBI Taxonomy" id="399969"/>
    <lineage>
        <taxon>Bacteria</taxon>
        <taxon>Pseudomonadati</taxon>
        <taxon>Pseudomonadota</taxon>
        <taxon>Gammaproteobacteria</taxon>
        <taxon>Enterobacterales</taxon>
        <taxon>Erwiniaceae</taxon>
        <taxon>Tatumella</taxon>
    </lineage>
</organism>
<comment type="caution">
    <text evidence="3">The sequence shown here is derived from an EMBL/GenBank/DDBJ whole genome shotgun (WGS) entry which is preliminary data.</text>
</comment>
<evidence type="ECO:0000256" key="1">
    <source>
        <dbReference type="SAM" id="MobiDB-lite"/>
    </source>
</evidence>
<dbReference type="RefSeq" id="WP_212708712.1">
    <property type="nucleotide sequence ID" value="NZ_BAAAFW010000037.1"/>
</dbReference>
<feature type="region of interest" description="Disordered" evidence="1">
    <location>
        <begin position="1"/>
        <end position="23"/>
    </location>
</feature>